<evidence type="ECO:0000313" key="1">
    <source>
        <dbReference type="EMBL" id="MEP0946216.1"/>
    </source>
</evidence>
<keyword evidence="2" id="KW-1185">Reference proteome</keyword>
<dbReference type="RefSeq" id="WP_190695427.1">
    <property type="nucleotide sequence ID" value="NZ_JAMPKX010000002.1"/>
</dbReference>
<evidence type="ECO:0000313" key="2">
    <source>
        <dbReference type="Proteomes" id="UP001482513"/>
    </source>
</evidence>
<reference evidence="1 2" key="1">
    <citation type="submission" date="2022-04" db="EMBL/GenBank/DDBJ databases">
        <title>Positive selection, recombination, and allopatry shape intraspecific diversity of widespread and dominant cyanobacteria.</title>
        <authorList>
            <person name="Wei J."/>
            <person name="Shu W."/>
            <person name="Hu C."/>
        </authorList>
    </citation>
    <scope>NUCLEOTIDE SEQUENCE [LARGE SCALE GENOMIC DNA]</scope>
    <source>
        <strain evidence="1 2">DQ-A4</strain>
    </source>
</reference>
<proteinExistence type="predicted"/>
<dbReference type="Pfam" id="PF08894">
    <property type="entry name" value="DUF1838"/>
    <property type="match status" value="1"/>
</dbReference>
<dbReference type="EMBL" id="JAMPKX010000002">
    <property type="protein sequence ID" value="MEP0946216.1"/>
    <property type="molecule type" value="Genomic_DNA"/>
</dbReference>
<protein>
    <submittedName>
        <fullName evidence="1">DUF1838 domain-containing protein</fullName>
    </submittedName>
</protein>
<dbReference type="InterPro" id="IPR014990">
    <property type="entry name" value="DUF1838"/>
</dbReference>
<name>A0ABV0K129_9CYAN</name>
<dbReference type="Proteomes" id="UP001482513">
    <property type="component" value="Unassembled WGS sequence"/>
</dbReference>
<comment type="caution">
    <text evidence="1">The sequence shown here is derived from an EMBL/GenBank/DDBJ whole genome shotgun (WGS) entry which is preliminary data.</text>
</comment>
<accession>A0ABV0K129</accession>
<gene>
    <name evidence="1" type="ORF">NC992_04980</name>
</gene>
<organism evidence="1 2">
    <name type="scientific">Leptolyngbya subtilissima DQ-A4</name>
    <dbReference type="NCBI Taxonomy" id="2933933"/>
    <lineage>
        <taxon>Bacteria</taxon>
        <taxon>Bacillati</taxon>
        <taxon>Cyanobacteriota</taxon>
        <taxon>Cyanophyceae</taxon>
        <taxon>Leptolyngbyales</taxon>
        <taxon>Leptolyngbyaceae</taxon>
        <taxon>Leptolyngbya group</taxon>
        <taxon>Leptolyngbya</taxon>
    </lineage>
</organism>
<sequence>MLSKLLGVMIGPWAATTGSGAAIATPLDLNRPEDALQVFRKLLCSVEDGKTVYFVWQGKVFSRRPGEADCHLFNVQGVSTRACTSLTSETGAAGFRQVTREVMIYLDPETNALLNTWKNPWTGETTTVYPVANDLVNSSPFWADTTGQRLQFQSFGDTDFLFFTVTLPLFYANPLGGEYQDYVGGHYHAMEMFTFSARRSQLLASADQDIDDIAVSWNRISPWLPWMRMGGHPGDLVVHAAGTRVGTWQQLPEPLRSQIADNFALYQTPPPLNDNRPNQTTWTNFRDFLDGQP</sequence>